<accession>A0ABX2IY46</accession>
<feature type="signal peptide" evidence="2">
    <location>
        <begin position="1"/>
        <end position="18"/>
    </location>
</feature>
<protein>
    <submittedName>
        <fullName evidence="3">Tetratricopeptide repeat protein</fullName>
    </submittedName>
</protein>
<comment type="caution">
    <text evidence="3">The sequence shown here is derived from an EMBL/GenBank/DDBJ whole genome shotgun (WGS) entry which is preliminary data.</text>
</comment>
<feature type="repeat" description="TPR" evidence="1">
    <location>
        <begin position="91"/>
        <end position="124"/>
    </location>
</feature>
<dbReference type="PROSITE" id="PS50005">
    <property type="entry name" value="TPR"/>
    <property type="match status" value="1"/>
</dbReference>
<reference evidence="3 4" key="1">
    <citation type="submission" date="2020-06" db="EMBL/GenBank/DDBJ databases">
        <title>Sulfitobacter algicola sp. nov., isolated from green algae.</title>
        <authorList>
            <person name="Wang C."/>
        </authorList>
    </citation>
    <scope>NUCLEOTIDE SEQUENCE [LARGE SCALE GENOMIC DNA]</scope>
    <source>
        <strain evidence="3 4">1151</strain>
    </source>
</reference>
<dbReference type="InterPro" id="IPR011990">
    <property type="entry name" value="TPR-like_helical_dom_sf"/>
</dbReference>
<evidence type="ECO:0000313" key="3">
    <source>
        <dbReference type="EMBL" id="NSX55461.1"/>
    </source>
</evidence>
<dbReference type="Proteomes" id="UP000777935">
    <property type="component" value="Unassembled WGS sequence"/>
</dbReference>
<sequence>MRALILATALCIPTFVFAAGSEDPTPPKPTQTTTECKSGMVWDEKTKSCVAPQESQLDDDVLYQAAREFAYAGQYDHSQAALRAMSDQNDDRVLTYMGFTTRKMGDVPAGMAYYNAALQVNPDNILARSYMGQAFVEAGQLGAAREQLKEIQARGGRESWSETSLKKAIETGDGYSY</sequence>
<dbReference type="Gene3D" id="1.25.40.10">
    <property type="entry name" value="Tetratricopeptide repeat domain"/>
    <property type="match status" value="1"/>
</dbReference>
<dbReference type="EMBL" id="JABUFE010000006">
    <property type="protein sequence ID" value="NSX55461.1"/>
    <property type="molecule type" value="Genomic_DNA"/>
</dbReference>
<evidence type="ECO:0000256" key="1">
    <source>
        <dbReference type="PROSITE-ProRule" id="PRU00339"/>
    </source>
</evidence>
<gene>
    <name evidence="3" type="ORF">HRQ87_11660</name>
</gene>
<dbReference type="InterPro" id="IPR019734">
    <property type="entry name" value="TPR_rpt"/>
</dbReference>
<keyword evidence="1" id="KW-0802">TPR repeat</keyword>
<dbReference type="SUPFAM" id="SSF48452">
    <property type="entry name" value="TPR-like"/>
    <property type="match status" value="1"/>
</dbReference>
<organism evidence="3 4">
    <name type="scientific">Parasulfitobacter algicola</name>
    <dbReference type="NCBI Taxonomy" id="2614809"/>
    <lineage>
        <taxon>Bacteria</taxon>
        <taxon>Pseudomonadati</taxon>
        <taxon>Pseudomonadota</taxon>
        <taxon>Alphaproteobacteria</taxon>
        <taxon>Rhodobacterales</taxon>
        <taxon>Roseobacteraceae</taxon>
        <taxon>Parasulfitobacter</taxon>
    </lineage>
</organism>
<evidence type="ECO:0000313" key="4">
    <source>
        <dbReference type="Proteomes" id="UP000777935"/>
    </source>
</evidence>
<proteinExistence type="predicted"/>
<name>A0ABX2IY46_9RHOB</name>
<keyword evidence="2" id="KW-0732">Signal</keyword>
<evidence type="ECO:0000256" key="2">
    <source>
        <dbReference type="SAM" id="SignalP"/>
    </source>
</evidence>
<keyword evidence="4" id="KW-1185">Reference proteome</keyword>
<feature type="chain" id="PRO_5046915513" evidence="2">
    <location>
        <begin position="19"/>
        <end position="177"/>
    </location>
</feature>
<dbReference type="RefSeq" id="WP_174138489.1">
    <property type="nucleotide sequence ID" value="NZ_JABUFE010000006.1"/>
</dbReference>
<dbReference type="Pfam" id="PF14559">
    <property type="entry name" value="TPR_19"/>
    <property type="match status" value="1"/>
</dbReference>